<name>A0A7H0HDX5_9BURK</name>
<gene>
    <name evidence="1" type="ORF">H9L24_17545</name>
</gene>
<reference evidence="1 2" key="1">
    <citation type="submission" date="2020-08" db="EMBL/GenBank/DDBJ databases">
        <title>Genome sequence of Acidovorax monticola KACC 19171T.</title>
        <authorList>
            <person name="Hyun D.-W."/>
            <person name="Bae J.-W."/>
        </authorList>
    </citation>
    <scope>NUCLEOTIDE SEQUENCE [LARGE SCALE GENOMIC DNA]</scope>
    <source>
        <strain evidence="1 2">KACC 19171</strain>
    </source>
</reference>
<dbReference type="RefSeq" id="WP_187735728.1">
    <property type="nucleotide sequence ID" value="NZ_CP060790.1"/>
</dbReference>
<sequence length="52" mass="5417">MVAIDRLAGSGAVVVKVPRTRSPAASVWQVPSKGPQGGVKLVTLVYTGEVKR</sequence>
<evidence type="ECO:0000313" key="1">
    <source>
        <dbReference type="EMBL" id="QNP58741.1"/>
    </source>
</evidence>
<organism evidence="1 2">
    <name type="scientific">Paenacidovorax monticola</name>
    <dbReference type="NCBI Taxonomy" id="1926868"/>
    <lineage>
        <taxon>Bacteria</taxon>
        <taxon>Pseudomonadati</taxon>
        <taxon>Pseudomonadota</taxon>
        <taxon>Betaproteobacteria</taxon>
        <taxon>Burkholderiales</taxon>
        <taxon>Comamonadaceae</taxon>
        <taxon>Paenacidovorax</taxon>
    </lineage>
</organism>
<accession>A0A7H0HDX5</accession>
<evidence type="ECO:0000313" key="2">
    <source>
        <dbReference type="Proteomes" id="UP000516057"/>
    </source>
</evidence>
<dbReference type="AlphaFoldDB" id="A0A7H0HDX5"/>
<dbReference type="Proteomes" id="UP000516057">
    <property type="component" value="Chromosome"/>
</dbReference>
<proteinExistence type="predicted"/>
<dbReference type="KEGG" id="amon:H9L24_17545"/>
<keyword evidence="2" id="KW-1185">Reference proteome</keyword>
<dbReference type="EMBL" id="CP060790">
    <property type="protein sequence ID" value="QNP58741.1"/>
    <property type="molecule type" value="Genomic_DNA"/>
</dbReference>
<protein>
    <submittedName>
        <fullName evidence="1">Uncharacterized protein</fullName>
    </submittedName>
</protein>